<feature type="region of interest" description="Disordered" evidence="1">
    <location>
        <begin position="280"/>
        <end position="306"/>
    </location>
</feature>
<dbReference type="InterPro" id="IPR038891">
    <property type="entry name" value="FSIP2"/>
</dbReference>
<proteinExistence type="predicted"/>
<keyword evidence="4" id="KW-1185">Reference proteome</keyword>
<feature type="region of interest" description="Disordered" evidence="1">
    <location>
        <begin position="2004"/>
        <end position="2029"/>
    </location>
</feature>
<accession>A0A9D3WR99</accession>
<gene>
    <name evidence="3" type="ORF">KIL84_022697</name>
</gene>
<feature type="region of interest" description="Disordered" evidence="1">
    <location>
        <begin position="1782"/>
        <end position="1813"/>
    </location>
</feature>
<dbReference type="InterPro" id="IPR031554">
    <property type="entry name" value="FSIP2_C"/>
</dbReference>
<dbReference type="EMBL" id="JAHDVG010000488">
    <property type="protein sequence ID" value="KAH1165138.1"/>
    <property type="molecule type" value="Genomic_DNA"/>
</dbReference>
<comment type="caution">
    <text evidence="3">The sequence shown here is derived from an EMBL/GenBank/DDBJ whole genome shotgun (WGS) entry which is preliminary data.</text>
</comment>
<evidence type="ECO:0000259" key="2">
    <source>
        <dbReference type="Pfam" id="PF15783"/>
    </source>
</evidence>
<feature type="region of interest" description="Disordered" evidence="1">
    <location>
        <begin position="2101"/>
        <end position="2122"/>
    </location>
</feature>
<reference evidence="3" key="1">
    <citation type="submission" date="2021-09" db="EMBL/GenBank/DDBJ databases">
        <title>The genome of Mauremys mutica provides insights into the evolution of semi-aquatic lifestyle.</title>
        <authorList>
            <person name="Gong S."/>
            <person name="Gao Y."/>
        </authorList>
    </citation>
    <scope>NUCLEOTIDE SEQUENCE</scope>
    <source>
        <strain evidence="3">MM-2020</strain>
        <tissue evidence="3">Muscle</tissue>
    </source>
</reference>
<organism evidence="3 4">
    <name type="scientific">Mauremys mutica</name>
    <name type="common">yellowpond turtle</name>
    <dbReference type="NCBI Taxonomy" id="74926"/>
    <lineage>
        <taxon>Eukaryota</taxon>
        <taxon>Metazoa</taxon>
        <taxon>Chordata</taxon>
        <taxon>Craniata</taxon>
        <taxon>Vertebrata</taxon>
        <taxon>Euteleostomi</taxon>
        <taxon>Archelosauria</taxon>
        <taxon>Testudinata</taxon>
        <taxon>Testudines</taxon>
        <taxon>Cryptodira</taxon>
        <taxon>Durocryptodira</taxon>
        <taxon>Testudinoidea</taxon>
        <taxon>Geoemydidae</taxon>
        <taxon>Geoemydinae</taxon>
        <taxon>Mauremys</taxon>
    </lineage>
</organism>
<dbReference type="PANTHER" id="PTHR21856:SF7">
    <property type="entry name" value="FIBROUS SHEATH-INTERACTING PROTEIN 2"/>
    <property type="match status" value="1"/>
</dbReference>
<name>A0A9D3WR99_9SAUR</name>
<dbReference type="Pfam" id="PF15783">
    <property type="entry name" value="FSIP2"/>
    <property type="match status" value="1"/>
</dbReference>
<feature type="compositionally biased region" description="Low complexity" evidence="1">
    <location>
        <begin position="2101"/>
        <end position="2111"/>
    </location>
</feature>
<dbReference type="PANTHER" id="PTHR21856">
    <property type="entry name" value="FIBROUS SHEATH-INTERACTING PROTEIN 2"/>
    <property type="match status" value="1"/>
</dbReference>
<feature type="region of interest" description="Disordered" evidence="1">
    <location>
        <begin position="428"/>
        <end position="447"/>
    </location>
</feature>
<protein>
    <recommendedName>
        <fullName evidence="2">Fibrous sheath-interacting protein 2 C-terminal domain-containing protein</fullName>
    </recommendedName>
</protein>
<evidence type="ECO:0000256" key="1">
    <source>
        <dbReference type="SAM" id="MobiDB-lite"/>
    </source>
</evidence>
<feature type="domain" description="Fibrous sheath-interacting protein 2 C-terminal" evidence="2">
    <location>
        <begin position="1117"/>
        <end position="1954"/>
    </location>
</feature>
<dbReference type="Proteomes" id="UP000827986">
    <property type="component" value="Unassembled WGS sequence"/>
</dbReference>
<sequence>MMGPRRGVLKTGMEHYLYARSRTADELLGTEEKEEVRNRKRLPALAPNRLLDIPFGAKLPLLPGSSTLFCSTHLGKQLYQPSSGFDLGDPFCQIMTMKYTSLHNPHLRSYYKRTDSLRRFKRGGYVTNENKKTLEKQVTKRQEPSLLPEGGDTCHFGEWLLREESPNLHDPEGQMRNRDLDMINKELEKIKATGEENRHLQWAEEEKKQHGQNKKKQLNLRKKMEEAWEKKEMLLLLKIGDDVKRESRTEHLRRKSREEKAKKKQAKLEKKMAFHLRKLHEDGYQSEESENPEKGQEANASSRPSVNGKKILLSSMVSQQPFDQIANNITNKKRAYFQKNRTEDVNSKIQNIMTWFLAEVTSILYPAVTKYEERIRAKTHTTAAGSVRSYENSSSCNEEIIDVFGSLPSSKSRRVIFTDTGIKPTSLSTDHKTVTGGKPTPLLAQKSPFTPLTRSTQVTLESEFHKENIHKGKPAKTPQSQTENISSLHRKVVSMGAIAEFPRKNFKTEKFPFSQTYSKLESTTKDANPKKCLIDGDISSALNQSLPTEGIFKKLFEQQRGTEANGIDNLKMLKVAENVVKDIFIRVKDLDHSVCILKKAPIELSERLFCSKFKRTESPGTFHKDFQKEIGLVAREIVATVFDNFHRCLVSCISTASVSTSGVSKSEKNRVTQSELPVYDPHFFLASIDKIAKETVESVIFTLESFVAFQFKHDFKCKFSEIMRLPVENRSGAQQKPFLRPLSTQVANEIELSFEHKVPGTTNKRILPTLEPFHSFSDISRISSVITRESIQNAICQVQRLHSELSIYAKIAVTKILEIIKWKPEKEISQRETSPFSDISEETIMVSEITGAILEQCSQNQMEITSESKFGNLHMEKPQQAFGNNKIPGQGVTMSEGMKMSAKKLEVDLRETFPPISVPGMVINSEEKTEMEKEIPHNLPTLQCNQFSARDAPTTSERIRKSIFYTTAPKPRSSRPALETIRTLSSRMTLPPIGRQFARKSFCKIGIKKSPKGEAMHRSVHEEHGEFLPSCETENQATQSQDGINSAGFLKEMCSELISKLITSSQNIDTQDRKTADTDPSHVMTNLIDSMLNECSKSQVKELPLLENPGPPPQVSTLATKIIHSSLCDILKECGPEASDYTDIKSDHSASVETLATSIRREVIDYQFQGPLAKASSSTIFKPLESGLIDEEVLQKANKLSTQCQTSTTHTIRAPHGFLEDIITKLLSKILPEHSNMSSSAEKENQIAEFDFIHMKLVSKVMTEISKDQNLIIQYVKCLHRDGDAIIQTVVESVYNKLLPQFGSQLTIQKCLKSGCTVLSEAIADLVLREISRNQLQNFFSGELTPHQCAEADNVVEDMLRDLTEPSDHTNPITSDISELSSLIIEELSAKLLHKLLSIFPIVDLDAQNISSVKDVISKIMNSLQVLLSKNQINTSENINEPDSLQEEDSKATGEVNSVYMRILKQSDSDVSIHKDLTNKNDVLANRIASLMVSDTSKHEFQPVLEEESPPSSPLMLEAVSIIKKILTNIEMPKHPSASHIPVLPVMFVEEILSRFLSKILKSTHSRSPEKRSLSKTEVNEVAGKLKQSMENLMSKNKISLVEAAGDMANPEHNETLNQVAHAIYNNVLQKSGSQQDFYDNVTSSRTNFPQQVASIIINEISNCHLALAFKDNPPMVSQSAIALDRIVDRVHAQVSLHTVPVPECSIRDENANEQPTETRLPIKIIPYIGNKALQIDPDIVSEHLAVISIKTEPLEELKKACFAYTGLSIADLRRASVAGKSLAAETSGAEEKRKRERRPSLDVSGRLDVKPKEPVSRNSFWDMLKPDIAKVELLKDVENQQDLIMRLVTHDIEAKVKQQEEEEEAAFEKILKVESSLIFESQSPPDAAGREDVASACPLGKQQYESEASLPEVRPSTSSQKKFLSLSKCCQALSNSIPDDIEDIVREIKDDQDNLSLLPSASTQDNLIAPPSTGKEAQYKSVKDTILTHGPLPDLEQRVLGSASSTDVSALNKDSKHLRESAEETSSVPVAQDKGMYVNMHQARDTEDTSEVFEFVSPYEDVGHKDFPLQEKTVGAAVSKSSVPRQRSSLFKKVPSALSRVFSRSSSISAPNGPPPDPEKA</sequence>
<evidence type="ECO:0000313" key="4">
    <source>
        <dbReference type="Proteomes" id="UP000827986"/>
    </source>
</evidence>
<evidence type="ECO:0000313" key="3">
    <source>
        <dbReference type="EMBL" id="KAH1165138.1"/>
    </source>
</evidence>
<feature type="compositionally biased region" description="Basic and acidic residues" evidence="1">
    <location>
        <begin position="2014"/>
        <end position="2023"/>
    </location>
</feature>
<feature type="compositionally biased region" description="Pro residues" evidence="1">
    <location>
        <begin position="2113"/>
        <end position="2122"/>
    </location>
</feature>
<dbReference type="GO" id="GO:0005739">
    <property type="term" value="C:mitochondrion"/>
    <property type="evidence" value="ECO:0007669"/>
    <property type="project" value="TreeGrafter"/>
</dbReference>
<feature type="region of interest" description="Disordered" evidence="1">
    <location>
        <begin position="246"/>
        <end position="268"/>
    </location>
</feature>